<organism evidence="1">
    <name type="scientific">Hexamita inflata</name>
    <dbReference type="NCBI Taxonomy" id="28002"/>
    <lineage>
        <taxon>Eukaryota</taxon>
        <taxon>Metamonada</taxon>
        <taxon>Diplomonadida</taxon>
        <taxon>Hexamitidae</taxon>
        <taxon>Hexamitinae</taxon>
        <taxon>Hexamita</taxon>
    </lineage>
</organism>
<reference evidence="1" key="1">
    <citation type="submission" date="2023-06" db="EMBL/GenBank/DDBJ databases">
        <authorList>
            <person name="Kurt Z."/>
        </authorList>
    </citation>
    <scope>NUCLEOTIDE SEQUENCE</scope>
</reference>
<reference evidence="2 3" key="2">
    <citation type="submission" date="2024-07" db="EMBL/GenBank/DDBJ databases">
        <authorList>
            <person name="Akdeniz Z."/>
        </authorList>
    </citation>
    <scope>NUCLEOTIDE SEQUENCE [LARGE SCALE GENOMIC DNA]</scope>
</reference>
<keyword evidence="3" id="KW-1185">Reference proteome</keyword>
<dbReference type="EMBL" id="CAXDID020000077">
    <property type="protein sequence ID" value="CAL6016928.1"/>
    <property type="molecule type" value="Genomic_DNA"/>
</dbReference>
<dbReference type="AlphaFoldDB" id="A0AA86PTM2"/>
<comment type="caution">
    <text evidence="1">The sequence shown here is derived from an EMBL/GenBank/DDBJ whole genome shotgun (WGS) entry which is preliminary data.</text>
</comment>
<evidence type="ECO:0000313" key="3">
    <source>
        <dbReference type="Proteomes" id="UP001642409"/>
    </source>
</evidence>
<evidence type="ECO:0000313" key="2">
    <source>
        <dbReference type="EMBL" id="CAL6016928.1"/>
    </source>
</evidence>
<dbReference type="EMBL" id="CATOUU010000681">
    <property type="protein sequence ID" value="CAI9940729.1"/>
    <property type="molecule type" value="Genomic_DNA"/>
</dbReference>
<dbReference type="Proteomes" id="UP001642409">
    <property type="component" value="Unassembled WGS sequence"/>
</dbReference>
<accession>A0AA86PTM2</accession>
<name>A0AA86PTM2_9EUKA</name>
<sequence>MVQLIQMNKFEKISPNRVYSVNKQPKPVNLIRQAKSHAQQYNEKSLSSSPSSCAFLAYCFSLFKGCLKYLLCIQGTKSLKQTRRLTISASTLVAAGCWMRCKSSSIYLTVKQPQTSSQCGVKSLINIINICLFVILNKDVDKSGLKKLKYIYSGFVKLIIQWFVTQGIKANKYIIKVKIIFFLKFYVQIAFQRKATPDNRKQDSQFMTLFPGLNLEQIRNNANTITHNSPTQPKAVINKKIYKQTPLARKSQRRFCEEV</sequence>
<proteinExistence type="predicted"/>
<evidence type="ECO:0000313" key="1">
    <source>
        <dbReference type="EMBL" id="CAI9940729.1"/>
    </source>
</evidence>
<gene>
    <name evidence="2" type="ORF">HINF_LOCUS25744</name>
    <name evidence="1" type="ORF">HINF_LOCUS28374</name>
</gene>
<protein>
    <submittedName>
        <fullName evidence="2">Hypothetical_protein</fullName>
    </submittedName>
</protein>